<dbReference type="PANTHER" id="PTHR43442">
    <property type="entry name" value="GLUCONOKINASE-RELATED"/>
    <property type="match status" value="1"/>
</dbReference>
<keyword evidence="8" id="KW-0311">Gluconate utilization</keyword>
<evidence type="ECO:0000256" key="10">
    <source>
        <dbReference type="RuleBase" id="RU363066"/>
    </source>
</evidence>
<dbReference type="FunFam" id="3.40.50.300:FF:000522">
    <property type="entry name" value="Gluconokinase"/>
    <property type="match status" value="1"/>
</dbReference>
<protein>
    <recommendedName>
        <fullName evidence="3 10">Gluconokinase</fullName>
        <ecNumber evidence="3 10">2.7.1.12</ecNumber>
    </recommendedName>
</protein>
<dbReference type="GO" id="GO:0005524">
    <property type="term" value="F:ATP binding"/>
    <property type="evidence" value="ECO:0007669"/>
    <property type="project" value="UniProtKB-KW"/>
</dbReference>
<keyword evidence="7 10" id="KW-0067">ATP-binding</keyword>
<name>A0AAU7VT14_9MICO</name>
<keyword evidence="5 10" id="KW-0547">Nucleotide-binding</keyword>
<sequence>MNAASHSAPPLVVMGVSGVGKTTIGQELARRQGTRFVDADDLHGPENIAKMSAGIPLVDDDRWPWLDRVGAVLAAEPGVVMACSALRRVYRDRLRANAPATVFVHLAAAPERVAAQAAAREDHFMPPALLRSQIATLEPLDEDEPGITVIVDAGPDDLVDRILALLAGERERSEK</sequence>
<evidence type="ECO:0000256" key="6">
    <source>
        <dbReference type="ARBA" id="ARBA00022777"/>
    </source>
</evidence>
<proteinExistence type="inferred from homology"/>
<evidence type="ECO:0000256" key="3">
    <source>
        <dbReference type="ARBA" id="ARBA00012054"/>
    </source>
</evidence>
<evidence type="ECO:0000256" key="8">
    <source>
        <dbReference type="ARBA" id="ARBA00023064"/>
    </source>
</evidence>
<dbReference type="SUPFAM" id="SSF52540">
    <property type="entry name" value="P-loop containing nucleoside triphosphate hydrolases"/>
    <property type="match status" value="1"/>
</dbReference>
<evidence type="ECO:0000256" key="4">
    <source>
        <dbReference type="ARBA" id="ARBA00022679"/>
    </source>
</evidence>
<dbReference type="InterPro" id="IPR006001">
    <property type="entry name" value="Therm_gnt_kin"/>
</dbReference>
<evidence type="ECO:0000256" key="2">
    <source>
        <dbReference type="ARBA" id="ARBA00008420"/>
    </source>
</evidence>
<evidence type="ECO:0000256" key="7">
    <source>
        <dbReference type="ARBA" id="ARBA00022840"/>
    </source>
</evidence>
<evidence type="ECO:0000256" key="5">
    <source>
        <dbReference type="ARBA" id="ARBA00022741"/>
    </source>
</evidence>
<dbReference type="GO" id="GO:0005737">
    <property type="term" value="C:cytoplasm"/>
    <property type="evidence" value="ECO:0007669"/>
    <property type="project" value="TreeGrafter"/>
</dbReference>
<evidence type="ECO:0000256" key="1">
    <source>
        <dbReference type="ARBA" id="ARBA00004761"/>
    </source>
</evidence>
<dbReference type="GO" id="GO:0046316">
    <property type="term" value="F:gluconokinase activity"/>
    <property type="evidence" value="ECO:0007669"/>
    <property type="project" value="UniProtKB-EC"/>
</dbReference>
<dbReference type="GO" id="GO:0019521">
    <property type="term" value="P:D-gluconate metabolic process"/>
    <property type="evidence" value="ECO:0007669"/>
    <property type="project" value="UniProtKB-KW"/>
</dbReference>
<dbReference type="AlphaFoldDB" id="A0AAU7VT14"/>
<gene>
    <name evidence="11" type="ORF">ABS642_13635</name>
</gene>
<keyword evidence="6 10" id="KW-0418">Kinase</keyword>
<dbReference type="Pfam" id="PF13671">
    <property type="entry name" value="AAA_33"/>
    <property type="match status" value="1"/>
</dbReference>
<dbReference type="InterPro" id="IPR027417">
    <property type="entry name" value="P-loop_NTPase"/>
</dbReference>
<comment type="catalytic activity">
    <reaction evidence="9 10">
        <text>D-gluconate + ATP = 6-phospho-D-gluconate + ADP + H(+)</text>
        <dbReference type="Rhea" id="RHEA:19433"/>
        <dbReference type="ChEBI" id="CHEBI:15378"/>
        <dbReference type="ChEBI" id="CHEBI:18391"/>
        <dbReference type="ChEBI" id="CHEBI:30616"/>
        <dbReference type="ChEBI" id="CHEBI:58759"/>
        <dbReference type="ChEBI" id="CHEBI:456216"/>
        <dbReference type="EC" id="2.7.1.12"/>
    </reaction>
</comment>
<reference evidence="11" key="1">
    <citation type="submission" date="2024-06" db="EMBL/GenBank/DDBJ databases">
        <title>Draft genome sequence of Microbacterium sp. strain A8/3-1, isolated from Oxytropis tragacanthoides Fisch. ex DC. Root nodules in the Altai region of Russia.</title>
        <authorList>
            <person name="Sazanova A."/>
            <person name="Guro P."/>
            <person name="Kuznetsova I."/>
            <person name="Belimov A."/>
            <person name="Safronova V."/>
        </authorList>
    </citation>
    <scope>NUCLEOTIDE SEQUENCE</scope>
    <source>
        <strain evidence="11">A8/3-1</strain>
    </source>
</reference>
<dbReference type="EC" id="2.7.1.12" evidence="3 10"/>
<comment type="similarity">
    <text evidence="2 10">Belongs to the gluconokinase GntK/GntV family.</text>
</comment>
<dbReference type="NCBIfam" id="TIGR01313">
    <property type="entry name" value="therm_gnt_kin"/>
    <property type="match status" value="1"/>
</dbReference>
<evidence type="ECO:0000256" key="9">
    <source>
        <dbReference type="ARBA" id="ARBA00048090"/>
    </source>
</evidence>
<dbReference type="PANTHER" id="PTHR43442:SF3">
    <property type="entry name" value="GLUCONOKINASE-RELATED"/>
    <property type="match status" value="1"/>
</dbReference>
<comment type="pathway">
    <text evidence="1">Carbohydrate acid metabolism.</text>
</comment>
<dbReference type="CDD" id="cd02021">
    <property type="entry name" value="GntK"/>
    <property type="match status" value="1"/>
</dbReference>
<organism evidence="11">
    <name type="scientific">Microbacterium sp. A8/3-1</name>
    <dbReference type="NCBI Taxonomy" id="3160749"/>
    <lineage>
        <taxon>Bacteria</taxon>
        <taxon>Bacillati</taxon>
        <taxon>Actinomycetota</taxon>
        <taxon>Actinomycetes</taxon>
        <taxon>Micrococcales</taxon>
        <taxon>Microbacteriaceae</taxon>
        <taxon>Microbacterium</taxon>
    </lineage>
</organism>
<dbReference type="Gene3D" id="3.40.50.300">
    <property type="entry name" value="P-loop containing nucleotide triphosphate hydrolases"/>
    <property type="match status" value="1"/>
</dbReference>
<evidence type="ECO:0000313" key="11">
    <source>
        <dbReference type="EMBL" id="XBX76953.1"/>
    </source>
</evidence>
<keyword evidence="4 10" id="KW-0808">Transferase</keyword>
<accession>A0AAU7VT14</accession>
<dbReference type="RefSeq" id="WP_350350524.1">
    <property type="nucleotide sequence ID" value="NZ_CP158357.1"/>
</dbReference>
<dbReference type="EMBL" id="CP158357">
    <property type="protein sequence ID" value="XBX76953.1"/>
    <property type="molecule type" value="Genomic_DNA"/>
</dbReference>